<feature type="region of interest" description="Disordered" evidence="1">
    <location>
        <begin position="440"/>
        <end position="565"/>
    </location>
</feature>
<keyword evidence="3" id="KW-1185">Reference proteome</keyword>
<organism evidence="2 3">
    <name type="scientific">Favolaschia claudopus</name>
    <dbReference type="NCBI Taxonomy" id="2862362"/>
    <lineage>
        <taxon>Eukaryota</taxon>
        <taxon>Fungi</taxon>
        <taxon>Dikarya</taxon>
        <taxon>Basidiomycota</taxon>
        <taxon>Agaricomycotina</taxon>
        <taxon>Agaricomycetes</taxon>
        <taxon>Agaricomycetidae</taxon>
        <taxon>Agaricales</taxon>
        <taxon>Marasmiineae</taxon>
        <taxon>Mycenaceae</taxon>
        <taxon>Favolaschia</taxon>
    </lineage>
</organism>
<feature type="compositionally biased region" description="Acidic residues" evidence="1">
    <location>
        <begin position="637"/>
        <end position="649"/>
    </location>
</feature>
<evidence type="ECO:0000256" key="1">
    <source>
        <dbReference type="SAM" id="MobiDB-lite"/>
    </source>
</evidence>
<protein>
    <submittedName>
        <fullName evidence="2">Uncharacterized protein</fullName>
    </submittedName>
</protein>
<dbReference type="AlphaFoldDB" id="A0AAW0B8X5"/>
<accession>A0AAW0B8X5</accession>
<gene>
    <name evidence="2" type="ORF">R3P38DRAFT_2780495</name>
</gene>
<feature type="compositionally biased region" description="Polar residues" evidence="1">
    <location>
        <begin position="476"/>
        <end position="492"/>
    </location>
</feature>
<evidence type="ECO:0000313" key="2">
    <source>
        <dbReference type="EMBL" id="KAK7022478.1"/>
    </source>
</evidence>
<proteinExistence type="predicted"/>
<feature type="compositionally biased region" description="Polar residues" evidence="1">
    <location>
        <begin position="226"/>
        <end position="243"/>
    </location>
</feature>
<dbReference type="EMBL" id="JAWWNJ010000037">
    <property type="protein sequence ID" value="KAK7022478.1"/>
    <property type="molecule type" value="Genomic_DNA"/>
</dbReference>
<name>A0AAW0B8X5_9AGAR</name>
<feature type="region of interest" description="Disordered" evidence="1">
    <location>
        <begin position="328"/>
        <end position="395"/>
    </location>
</feature>
<dbReference type="Proteomes" id="UP001362999">
    <property type="component" value="Unassembled WGS sequence"/>
</dbReference>
<comment type="caution">
    <text evidence="2">The sequence shown here is derived from an EMBL/GenBank/DDBJ whole genome shotgun (WGS) entry which is preliminary data.</text>
</comment>
<evidence type="ECO:0000313" key="3">
    <source>
        <dbReference type="Proteomes" id="UP001362999"/>
    </source>
</evidence>
<feature type="region of interest" description="Disordered" evidence="1">
    <location>
        <begin position="226"/>
        <end position="304"/>
    </location>
</feature>
<feature type="compositionally biased region" description="Polar residues" evidence="1">
    <location>
        <begin position="269"/>
        <end position="285"/>
    </location>
</feature>
<sequence>MSKMEQILRLDSQEYDSSLSVVNPHSVLVQITIPHAEHLQQLLGQFLPQRGVSHLSLSPLVLFFSQFLPAFHRNDYSEITIGSCSSISSHTLICSLRLRAPAIGSAHQGAALLRVRRRIDVPQQMTPAQQRAYIDGMYDFPLVDQDASLHQQMLDLLDAPGATQNGSFDQQKYELFDAPLTPIAADSDSESESAGELVLPNVAATASSPNNEADDTEVDQMISSAPTAAPFSTGTSASHTQGNDDSDDEDSLFSFDAPSPAHTDVELSEPSSLPATSTSNQTQALSDSEESEADEIMSSPPIATVTELISSPSIASSDIGSLLDSDVEFDELASDTPADDSGTAGPTTDIGSMDSDVELDDGAFGYGAESSAGSDVDLDDEMWSSPTGGLGYPESTAEADFEVDEFMSAAASPGANGRFYSEHGYILPAPSFAPITPARSETSVALSLMRSSSDSPGSDTDMDLGPYLYSPATPDATPNTSLAPITPGSDTNMDLGPYLYSPATPDATPDTSMETEDPFSAPSTPNHGQSFDPFPAPFALGSPFHRNGSVDPEQSSSPAIPTSPIFRPFRFNRPARLITYTKKDRARYGGPLFVGHSPDTPVNHEDPDTPDNHEDPATYETPTVLADALSAHSDASGEPEVETGDESETAEPQPERISRRLVCKTLLIPSAILRTAEWYNHYDFYSAVQGYPRPLIDRCQVEI</sequence>
<feature type="compositionally biased region" description="Polar residues" evidence="1">
    <location>
        <begin position="440"/>
        <end position="458"/>
    </location>
</feature>
<feature type="region of interest" description="Disordered" evidence="1">
    <location>
        <begin position="591"/>
        <end position="618"/>
    </location>
</feature>
<feature type="compositionally biased region" description="Basic and acidic residues" evidence="1">
    <location>
        <begin position="602"/>
        <end position="616"/>
    </location>
</feature>
<reference evidence="2 3" key="1">
    <citation type="journal article" date="2024" name="J Genomics">
        <title>Draft genome sequencing and assembly of Favolaschia claudopus CIRM-BRFM 2984 isolated from oak limbs.</title>
        <authorList>
            <person name="Navarro D."/>
            <person name="Drula E."/>
            <person name="Chaduli D."/>
            <person name="Cazenave R."/>
            <person name="Ahrendt S."/>
            <person name="Wang J."/>
            <person name="Lipzen A."/>
            <person name="Daum C."/>
            <person name="Barry K."/>
            <person name="Grigoriev I.V."/>
            <person name="Favel A."/>
            <person name="Rosso M.N."/>
            <person name="Martin F."/>
        </authorList>
    </citation>
    <scope>NUCLEOTIDE SEQUENCE [LARGE SCALE GENOMIC DNA]</scope>
    <source>
        <strain evidence="2 3">CIRM-BRFM 2984</strain>
    </source>
</reference>
<feature type="region of interest" description="Disordered" evidence="1">
    <location>
        <begin position="631"/>
        <end position="655"/>
    </location>
</feature>